<evidence type="ECO:0000256" key="9">
    <source>
        <dbReference type="ARBA" id="ARBA00049940"/>
    </source>
</evidence>
<dbReference type="AlphaFoldDB" id="A0A2A6RMX7"/>
<gene>
    <name evidence="10" type="primary">fluC</name>
    <name evidence="10" type="synonym">crcB</name>
    <name evidence="11" type="ORF">CJ255_04445</name>
</gene>
<comment type="caution">
    <text evidence="11">The sequence shown here is derived from an EMBL/GenBank/DDBJ whole genome shotgun (WGS) entry which is preliminary data.</text>
</comment>
<evidence type="ECO:0000313" key="12">
    <source>
        <dbReference type="Proteomes" id="UP000220527"/>
    </source>
</evidence>
<protein>
    <recommendedName>
        <fullName evidence="10">Fluoride-specific ion channel FluC</fullName>
    </recommendedName>
</protein>
<keyword evidence="3 10" id="KW-0812">Transmembrane</keyword>
<keyword evidence="4 10" id="KW-1133">Transmembrane helix</keyword>
<evidence type="ECO:0000256" key="7">
    <source>
        <dbReference type="ARBA" id="ARBA00035120"/>
    </source>
</evidence>
<feature type="transmembrane region" description="Helical" evidence="10">
    <location>
        <begin position="65"/>
        <end position="85"/>
    </location>
</feature>
<evidence type="ECO:0000256" key="5">
    <source>
        <dbReference type="ARBA" id="ARBA00023136"/>
    </source>
</evidence>
<comment type="function">
    <text evidence="9 10">Fluoride-specific ion channel. Important for reducing fluoride concentration in the cell, thus reducing its toxicity.</text>
</comment>
<comment type="catalytic activity">
    <reaction evidence="8">
        <text>fluoride(in) = fluoride(out)</text>
        <dbReference type="Rhea" id="RHEA:76159"/>
        <dbReference type="ChEBI" id="CHEBI:17051"/>
    </reaction>
    <physiologicalReaction direction="left-to-right" evidence="8">
        <dbReference type="Rhea" id="RHEA:76160"/>
    </physiologicalReaction>
</comment>
<evidence type="ECO:0000256" key="10">
    <source>
        <dbReference type="HAMAP-Rule" id="MF_00454"/>
    </source>
</evidence>
<comment type="similarity">
    <text evidence="7 10">Belongs to the fluoride channel Fluc/FEX (TC 1.A.43) family.</text>
</comment>
<dbReference type="Proteomes" id="UP000220527">
    <property type="component" value="Unassembled WGS sequence"/>
</dbReference>
<organism evidence="11 12">
    <name type="scientific">Candidatus Viridilinea mediisalina</name>
    <dbReference type="NCBI Taxonomy" id="2024553"/>
    <lineage>
        <taxon>Bacteria</taxon>
        <taxon>Bacillati</taxon>
        <taxon>Chloroflexota</taxon>
        <taxon>Chloroflexia</taxon>
        <taxon>Chloroflexales</taxon>
        <taxon>Chloroflexineae</taxon>
        <taxon>Oscillochloridaceae</taxon>
        <taxon>Candidatus Viridilinea</taxon>
    </lineage>
</organism>
<sequence length="123" mass="13260">MNWLLLTLGAVCGALCRYHAVSFIQSRSATSFPLGTLIINLSGSILLGMLVGLATHQSDWPLDALQMLFGLGFCATYTTFSSFMFETTQLWQQGRRYAAVGNLIGQPLLGIGCAWLGVVLVQG</sequence>
<keyword evidence="2 10" id="KW-1003">Cell membrane</keyword>
<dbReference type="GO" id="GO:0005886">
    <property type="term" value="C:plasma membrane"/>
    <property type="evidence" value="ECO:0007669"/>
    <property type="project" value="UniProtKB-SubCell"/>
</dbReference>
<comment type="caution">
    <text evidence="10">Lacks conserved residue(s) required for the propagation of feature annotation.</text>
</comment>
<evidence type="ECO:0000256" key="2">
    <source>
        <dbReference type="ARBA" id="ARBA00022475"/>
    </source>
</evidence>
<dbReference type="PANTHER" id="PTHR28259">
    <property type="entry name" value="FLUORIDE EXPORT PROTEIN 1-RELATED"/>
    <property type="match status" value="1"/>
</dbReference>
<evidence type="ECO:0000256" key="3">
    <source>
        <dbReference type="ARBA" id="ARBA00022692"/>
    </source>
</evidence>
<dbReference type="PANTHER" id="PTHR28259:SF1">
    <property type="entry name" value="FLUORIDE EXPORT PROTEIN 1-RELATED"/>
    <property type="match status" value="1"/>
</dbReference>
<feature type="transmembrane region" description="Helical" evidence="10">
    <location>
        <begin position="97"/>
        <end position="121"/>
    </location>
</feature>
<evidence type="ECO:0000256" key="6">
    <source>
        <dbReference type="ARBA" id="ARBA00023303"/>
    </source>
</evidence>
<name>A0A2A6RMX7_9CHLR</name>
<dbReference type="OrthoDB" id="9815830at2"/>
<dbReference type="HAMAP" id="MF_00454">
    <property type="entry name" value="FluC"/>
    <property type="match status" value="1"/>
</dbReference>
<evidence type="ECO:0000256" key="1">
    <source>
        <dbReference type="ARBA" id="ARBA00004651"/>
    </source>
</evidence>
<reference evidence="12" key="1">
    <citation type="submission" date="2017-08" db="EMBL/GenBank/DDBJ databases">
        <authorList>
            <person name="Grouzdev D.S."/>
            <person name="Gaisin V.A."/>
            <person name="Rysina M.S."/>
            <person name="Gorlenko V.M."/>
        </authorList>
    </citation>
    <scope>NUCLEOTIDE SEQUENCE [LARGE SCALE GENOMIC DNA]</scope>
    <source>
        <strain evidence="12">Kir15-3F</strain>
    </source>
</reference>
<dbReference type="Pfam" id="PF02537">
    <property type="entry name" value="CRCB"/>
    <property type="match status" value="1"/>
</dbReference>
<dbReference type="InterPro" id="IPR003691">
    <property type="entry name" value="FluC"/>
</dbReference>
<proteinExistence type="inferred from homology"/>
<keyword evidence="10" id="KW-0813">Transport</keyword>
<feature type="transmembrane region" description="Helical" evidence="10">
    <location>
        <begin position="32"/>
        <end position="53"/>
    </location>
</feature>
<keyword evidence="10" id="KW-0406">Ion transport</keyword>
<dbReference type="EMBL" id="NQWI01000012">
    <property type="protein sequence ID" value="PDW04303.1"/>
    <property type="molecule type" value="Genomic_DNA"/>
</dbReference>
<dbReference type="GO" id="GO:0140114">
    <property type="term" value="P:cellular detoxification of fluoride"/>
    <property type="evidence" value="ECO:0007669"/>
    <property type="project" value="UniProtKB-UniRule"/>
</dbReference>
<keyword evidence="6 10" id="KW-0407">Ion channel</keyword>
<evidence type="ECO:0000256" key="4">
    <source>
        <dbReference type="ARBA" id="ARBA00022989"/>
    </source>
</evidence>
<comment type="subcellular location">
    <subcellularLocation>
        <location evidence="1 10">Cell membrane</location>
        <topology evidence="1 10">Multi-pass membrane protein</topology>
    </subcellularLocation>
</comment>
<dbReference type="RefSeq" id="WP_097642886.1">
    <property type="nucleotide sequence ID" value="NZ_NQWI01000012.1"/>
</dbReference>
<evidence type="ECO:0000313" key="11">
    <source>
        <dbReference type="EMBL" id="PDW04303.1"/>
    </source>
</evidence>
<evidence type="ECO:0000256" key="8">
    <source>
        <dbReference type="ARBA" id="ARBA00035585"/>
    </source>
</evidence>
<dbReference type="NCBIfam" id="TIGR00494">
    <property type="entry name" value="crcB"/>
    <property type="match status" value="1"/>
</dbReference>
<dbReference type="GO" id="GO:0062054">
    <property type="term" value="F:fluoride channel activity"/>
    <property type="evidence" value="ECO:0007669"/>
    <property type="project" value="UniProtKB-UniRule"/>
</dbReference>
<keyword evidence="12" id="KW-1185">Reference proteome</keyword>
<keyword evidence="5 10" id="KW-0472">Membrane</keyword>
<accession>A0A2A6RMX7</accession>